<dbReference type="OrthoDB" id="10458040at2759"/>
<feature type="compositionally biased region" description="Low complexity" evidence="2">
    <location>
        <begin position="138"/>
        <end position="151"/>
    </location>
</feature>
<gene>
    <name evidence="3" type="ORF">TrCOL_g1834</name>
</gene>
<feature type="region of interest" description="Disordered" evidence="2">
    <location>
        <begin position="660"/>
        <end position="703"/>
    </location>
</feature>
<dbReference type="AlphaFoldDB" id="A0A9W7G252"/>
<feature type="region of interest" description="Disordered" evidence="2">
    <location>
        <begin position="738"/>
        <end position="764"/>
    </location>
</feature>
<feature type="compositionally biased region" description="Polar residues" evidence="2">
    <location>
        <begin position="48"/>
        <end position="64"/>
    </location>
</feature>
<reference evidence="4" key="1">
    <citation type="journal article" date="2023" name="Commun. Biol.">
        <title>Genome analysis of Parmales, the sister group of diatoms, reveals the evolutionary specialization of diatoms from phago-mixotrophs to photoautotrophs.</title>
        <authorList>
            <person name="Ban H."/>
            <person name="Sato S."/>
            <person name="Yoshikawa S."/>
            <person name="Yamada K."/>
            <person name="Nakamura Y."/>
            <person name="Ichinomiya M."/>
            <person name="Sato N."/>
            <person name="Blanc-Mathieu R."/>
            <person name="Endo H."/>
            <person name="Kuwata A."/>
            <person name="Ogata H."/>
        </authorList>
    </citation>
    <scope>NUCLEOTIDE SEQUENCE [LARGE SCALE GENOMIC DNA]</scope>
</reference>
<feature type="coiled-coil region" evidence="1">
    <location>
        <begin position="573"/>
        <end position="619"/>
    </location>
</feature>
<comment type="caution">
    <text evidence="3">The sequence shown here is derived from an EMBL/GenBank/DDBJ whole genome shotgun (WGS) entry which is preliminary data.</text>
</comment>
<keyword evidence="4" id="KW-1185">Reference proteome</keyword>
<feature type="compositionally biased region" description="Acidic residues" evidence="2">
    <location>
        <begin position="1"/>
        <end position="10"/>
    </location>
</feature>
<keyword evidence="1" id="KW-0175">Coiled coil</keyword>
<evidence type="ECO:0000313" key="3">
    <source>
        <dbReference type="EMBL" id="GMI29910.1"/>
    </source>
</evidence>
<feature type="compositionally biased region" description="Polar residues" evidence="2">
    <location>
        <begin position="18"/>
        <end position="28"/>
    </location>
</feature>
<feature type="compositionally biased region" description="Acidic residues" evidence="2">
    <location>
        <begin position="754"/>
        <end position="764"/>
    </location>
</feature>
<feature type="compositionally biased region" description="Basic and acidic residues" evidence="2">
    <location>
        <begin position="119"/>
        <end position="137"/>
    </location>
</feature>
<sequence>MTQVEVEEDISLVGNNGGFNSVDGSANTEAKKKKKKKKRSKKKKAAPPTNSGQESNAGLSHQQLVLRSVMSEGYNEDEVNKAVGEMWDKSLMYDNVKAILKYLKGEKGGDDEDSDDEEKERKPRVEKEKEEEEKKEPPSASSSPSNSAPKVAQPSSPKGQAVASPDMETWTFIKRLTYAASYNEMASSVYAIHTWSTTATNAELKQFVNNDVIRVFLKRAVECEESVWGKIKGNLGDILNRVGKGGGKAMEVLEGGREIKSEGGIELSIVVDQVCKAFSALFFSIPSTPTPSTNGPSSKDEALGKLVKKLSKIKPPTKKSSKTEPLRTLFQRREMVQHALELSEKILSIKQGREIDGENDKQGKASAVKKSLEMLGRIEEELPPGKLREKLVPKDVSVKLENISKHEEEFAGVKSEIAGLKDEKNVVLGPKEKEVERIDEELDEIEREEEELLRKIEKLKERRGGLEREKDEIKGDIADVEEEFKIQFDRLNDKCKGTVGLIQLNEGLENMERNFAGFFKAVREEVESGGEGGGKKGGGNKEGGAPVGDVGAEYKRDYVNRAKHYLETEAACIASLEGRIEEASNKLKQLSVEINECEALGMKSIVAELEDNVNRLKKEAFEDKGVVEKLREEARKAVEKTRKMGGEGISRLARECGVWGGEENGGLEDSEEAAVSGQVSDDREEQLEAPPSPPKVSQKQSPTIKKFLGWAKPQSNPNEFTDNIAALTLTEIQKAELEEKEMEKKKNTLKGEEEGGEGGEESED</sequence>
<name>A0A9W7G252_9STRA</name>
<feature type="region of interest" description="Disordered" evidence="2">
    <location>
        <begin position="106"/>
        <end position="164"/>
    </location>
</feature>
<dbReference type="Proteomes" id="UP001165065">
    <property type="component" value="Unassembled WGS sequence"/>
</dbReference>
<feature type="coiled-coil region" evidence="1">
    <location>
        <begin position="403"/>
        <end position="483"/>
    </location>
</feature>
<feature type="region of interest" description="Disordered" evidence="2">
    <location>
        <begin position="1"/>
        <end position="64"/>
    </location>
</feature>
<feature type="compositionally biased region" description="Acidic residues" evidence="2">
    <location>
        <begin position="109"/>
        <end position="118"/>
    </location>
</feature>
<proteinExistence type="predicted"/>
<organism evidence="3 4">
    <name type="scientific">Triparma columacea</name>
    <dbReference type="NCBI Taxonomy" id="722753"/>
    <lineage>
        <taxon>Eukaryota</taxon>
        <taxon>Sar</taxon>
        <taxon>Stramenopiles</taxon>
        <taxon>Ochrophyta</taxon>
        <taxon>Bolidophyceae</taxon>
        <taxon>Parmales</taxon>
        <taxon>Triparmaceae</taxon>
        <taxon>Triparma</taxon>
    </lineage>
</organism>
<evidence type="ECO:0000256" key="1">
    <source>
        <dbReference type="SAM" id="Coils"/>
    </source>
</evidence>
<protein>
    <submittedName>
        <fullName evidence="3">Uncharacterized protein</fullName>
    </submittedName>
</protein>
<feature type="compositionally biased region" description="Basic and acidic residues" evidence="2">
    <location>
        <begin position="738"/>
        <end position="753"/>
    </location>
</feature>
<dbReference type="EMBL" id="BRYA01000690">
    <property type="protein sequence ID" value="GMI29910.1"/>
    <property type="molecule type" value="Genomic_DNA"/>
</dbReference>
<evidence type="ECO:0000313" key="4">
    <source>
        <dbReference type="Proteomes" id="UP001165065"/>
    </source>
</evidence>
<feature type="compositionally biased region" description="Basic residues" evidence="2">
    <location>
        <begin position="31"/>
        <end position="45"/>
    </location>
</feature>
<accession>A0A9W7G252</accession>
<evidence type="ECO:0000256" key="2">
    <source>
        <dbReference type="SAM" id="MobiDB-lite"/>
    </source>
</evidence>